<evidence type="ECO:0000256" key="1">
    <source>
        <dbReference type="ARBA" id="ARBA00006479"/>
    </source>
</evidence>
<dbReference type="CDD" id="cd24061">
    <property type="entry name" value="ASKHA_NBD_ROK_SgGLK-like"/>
    <property type="match status" value="1"/>
</dbReference>
<gene>
    <name evidence="2" type="primary">glkA</name>
    <name evidence="2" type="ORF">Clow_00988</name>
</gene>
<dbReference type="GO" id="GO:0004340">
    <property type="term" value="F:glucokinase activity"/>
    <property type="evidence" value="ECO:0007669"/>
    <property type="project" value="UniProtKB-EC"/>
</dbReference>
<dbReference type="Gene3D" id="3.30.420.40">
    <property type="match status" value="2"/>
</dbReference>
<protein>
    <submittedName>
        <fullName evidence="2">Glucokinase</fullName>
        <ecNumber evidence="2">2.7.1.2</ecNumber>
    </submittedName>
</protein>
<dbReference type="SUPFAM" id="SSF53067">
    <property type="entry name" value="Actin-like ATPase domain"/>
    <property type="match status" value="1"/>
</dbReference>
<dbReference type="PANTHER" id="PTHR18964:SF173">
    <property type="entry name" value="GLUCOKINASE"/>
    <property type="match status" value="1"/>
</dbReference>
<dbReference type="InterPro" id="IPR043129">
    <property type="entry name" value="ATPase_NBD"/>
</dbReference>
<comment type="caution">
    <text evidence="2">The sequence shown here is derived from an EMBL/GenBank/DDBJ whole genome shotgun (WGS) entry which is preliminary data.</text>
</comment>
<keyword evidence="2" id="KW-0418">Kinase</keyword>
<proteinExistence type="inferred from homology"/>
<reference evidence="2 3" key="1">
    <citation type="submission" date="2015-10" db="EMBL/GenBank/DDBJ databases">
        <title>Corynebacteirum lowii and Corynebacterium oculi species nova, derived from human clinical disease and and emended description of Corynebacterium mastiditis.</title>
        <authorList>
            <person name="Bernard K."/>
            <person name="Pacheco A.L."/>
            <person name="Mcdougall C."/>
            <person name="Burtx T."/>
            <person name="Weibe D."/>
            <person name="Tyler S."/>
            <person name="Olson A.B."/>
            <person name="Cnockaert M."/>
            <person name="Eguchi H."/>
            <person name="Kuwahara T."/>
            <person name="Nakayama-Imaohji H."/>
            <person name="Boudewijins M."/>
            <person name="Van Hoecke F."/>
            <person name="Bernier A.-M."/>
            <person name="Vandamme P."/>
        </authorList>
    </citation>
    <scope>NUCLEOTIDE SEQUENCE [LARGE SCALE GENOMIC DNA]</scope>
    <source>
        <strain evidence="2 3">NML 130206</strain>
    </source>
</reference>
<evidence type="ECO:0000313" key="3">
    <source>
        <dbReference type="Proteomes" id="UP000050488"/>
    </source>
</evidence>
<dbReference type="PANTHER" id="PTHR18964">
    <property type="entry name" value="ROK (REPRESSOR, ORF, KINASE) FAMILY"/>
    <property type="match status" value="1"/>
</dbReference>
<dbReference type="InterPro" id="IPR000600">
    <property type="entry name" value="ROK"/>
</dbReference>
<keyword evidence="3" id="KW-1185">Reference proteome</keyword>
<dbReference type="EMBL" id="LKEV01000002">
    <property type="protein sequence ID" value="KQB86780.1"/>
    <property type="molecule type" value="Genomic_DNA"/>
</dbReference>
<dbReference type="OrthoDB" id="9810372at2"/>
<comment type="similarity">
    <text evidence="1">Belongs to the ROK (NagC/XylR) family.</text>
</comment>
<dbReference type="STRING" id="1544413.Clow_00988"/>
<keyword evidence="2" id="KW-0808">Transferase</keyword>
<name>A0A0Q0ZAB2_9CORY</name>
<dbReference type="RefSeq" id="WP_055177057.1">
    <property type="nucleotide sequence ID" value="NZ_JAUSQY010000001.1"/>
</dbReference>
<dbReference type="EC" id="2.7.1.2" evidence="2"/>
<dbReference type="Proteomes" id="UP000050488">
    <property type="component" value="Unassembled WGS sequence"/>
</dbReference>
<evidence type="ECO:0000313" key="2">
    <source>
        <dbReference type="EMBL" id="KQB86780.1"/>
    </source>
</evidence>
<dbReference type="Pfam" id="PF00480">
    <property type="entry name" value="ROK"/>
    <property type="match status" value="1"/>
</dbReference>
<dbReference type="AlphaFoldDB" id="A0A0Q0ZAB2"/>
<dbReference type="PATRIC" id="fig|1544413.3.peg.992"/>
<organism evidence="2 3">
    <name type="scientific">Corynebacterium lowii</name>
    <dbReference type="NCBI Taxonomy" id="1544413"/>
    <lineage>
        <taxon>Bacteria</taxon>
        <taxon>Bacillati</taxon>
        <taxon>Actinomycetota</taxon>
        <taxon>Actinomycetes</taxon>
        <taxon>Mycobacteriales</taxon>
        <taxon>Corynebacteriaceae</taxon>
        <taxon>Corynebacterium</taxon>
    </lineage>
</organism>
<accession>A0A0Q0ZAB2</accession>
<sequence length="321" mass="33748">MSETSSSLTVGFDIGGTNMRAGVVDDRGRIIDARSLPSPRDAAGMEASIARLVELLRRDHDIAAVGVAVAGFLDPSCEVVRFAPHLPWRDAPVRAILEERLGLPVRLEHDANSAAWGEYRFGGARGVDTWVLFAVGTGIGATLMTKGEIFRGAYGTAPEFGHLTVVPGGRPCPCGKLGCLERYCSGTALMDSAVELVHRSRFSGSALAAQVRRDPTSVDGLQIMKAAREGDAAGMAVVEEFSTWLGRGLSIVADVLDPELILLGGGVSRDADLYLDQAREQFSSQIVGTGYRPLARVATAELGADAGMIGVADLARGLVAG</sequence>